<evidence type="ECO:0000256" key="1">
    <source>
        <dbReference type="SAM" id="Phobius"/>
    </source>
</evidence>
<accession>A0A098BPP8</accession>
<dbReference type="OrthoDB" id="4505949at2"/>
<dbReference type="AlphaFoldDB" id="A0A098BPP8"/>
<organism evidence="2 3">
    <name type="scientific">Rhodococcus ruber</name>
    <dbReference type="NCBI Taxonomy" id="1830"/>
    <lineage>
        <taxon>Bacteria</taxon>
        <taxon>Bacillati</taxon>
        <taxon>Actinomycetota</taxon>
        <taxon>Actinomycetes</taxon>
        <taxon>Mycobacteriales</taxon>
        <taxon>Nocardiaceae</taxon>
        <taxon>Rhodococcus</taxon>
    </lineage>
</organism>
<dbReference type="InterPro" id="IPR049978">
    <property type="entry name" value="SCO6880-like"/>
</dbReference>
<name>A0A098BPP8_9NOCA</name>
<reference evidence="2 3" key="1">
    <citation type="journal article" date="2014" name="Genome Announc.">
        <title>Draft Genome Sequence of Propane- and Butane-Oxidizing Actinobacterium Rhodococcus ruber IEGM 231.</title>
        <authorList>
            <person name="Ivshina I.B."/>
            <person name="Kuyukina M.S."/>
            <person name="Krivoruchko A.V."/>
            <person name="Barbe V."/>
            <person name="Fischer C."/>
        </authorList>
    </citation>
    <scope>NUCLEOTIDE SEQUENCE [LARGE SCALE GENOMIC DNA]</scope>
</reference>
<dbReference type="NCBIfam" id="NF042935">
    <property type="entry name" value="SCO6880_fam"/>
    <property type="match status" value="1"/>
</dbReference>
<evidence type="ECO:0000313" key="2">
    <source>
        <dbReference type="EMBL" id="CDZ90200.1"/>
    </source>
</evidence>
<proteinExistence type="predicted"/>
<keyword evidence="1" id="KW-0812">Transmembrane</keyword>
<feature type="transmembrane region" description="Helical" evidence="1">
    <location>
        <begin position="50"/>
        <end position="67"/>
    </location>
</feature>
<keyword evidence="1" id="KW-1133">Transmembrane helix</keyword>
<dbReference type="Proteomes" id="UP000042997">
    <property type="component" value="Unassembled WGS sequence"/>
</dbReference>
<feature type="transmembrane region" description="Helical" evidence="1">
    <location>
        <begin position="21"/>
        <end position="44"/>
    </location>
</feature>
<gene>
    <name evidence="2" type="ORF">RHRU231_670009</name>
</gene>
<dbReference type="RefSeq" id="WP_040273355.1">
    <property type="nucleotide sequence ID" value="NZ_JAJNCM010000024.1"/>
</dbReference>
<dbReference type="eggNOG" id="ENOG502Z8PQ">
    <property type="taxonomic scope" value="Bacteria"/>
</dbReference>
<sequence>MSGEPTFHTYGNWRRPRETGLLGATFGTSIAAIAAAATVIIAGLFFGLRVSLLLAIPVIVCFIPLVISRDGRSGYERALMRFQFWRGRRRGEHTYASGTFSRVPGRAYRLPGVLADTELYEGIDSDGRTFGMIHMPSRGAYTVVFDAYPQGAEAVDQDVIDHYVGNWAQFLSAAGETSDILAVVTTVETLPETGIELYETVHQNTRADAPQLARDAAYQLATGLTTGGIRLAARIAITFEAQTTERRQDPSEQAVELGRRLPGLTAAAARSGVPCSPMDADEIMAFVRRSYDPASLVDVETGLHSGDGTGLTWEDCGPRTAHESPDGGKYVHDGAVSVTWEMREAPKGAVTERVLARLLAPNEAVPLKRVSVLYRPHSAGDATDIADRDYRNAMAEAHGGSLKNGSIASAKSQIEVAATSQARMEQARGAGMVRFGVLITVTEPAGSADVPKIDALIEDLSRQSRLTIRRSWCWQAAAFAACLGVGVIAPDHTTIPSFLSN</sequence>
<protein>
    <submittedName>
        <fullName evidence="2">Putative integral membrane protein</fullName>
    </submittedName>
</protein>
<keyword evidence="1" id="KW-0472">Membrane</keyword>
<evidence type="ECO:0000313" key="3">
    <source>
        <dbReference type="Proteomes" id="UP000042997"/>
    </source>
</evidence>
<dbReference type="EMBL" id="CCSD01000080">
    <property type="protein sequence ID" value="CDZ90200.1"/>
    <property type="molecule type" value="Genomic_DNA"/>
</dbReference>
<feature type="transmembrane region" description="Helical" evidence="1">
    <location>
        <begin position="472"/>
        <end position="489"/>
    </location>
</feature>